<dbReference type="InterPro" id="IPR029044">
    <property type="entry name" value="Nucleotide-diphossugar_trans"/>
</dbReference>
<evidence type="ECO:0000256" key="7">
    <source>
        <dbReference type="ARBA" id="ARBA00023229"/>
    </source>
</evidence>
<dbReference type="GO" id="GO:0050518">
    <property type="term" value="F:2-C-methyl-D-erythritol 4-phosphate cytidylyltransferase activity"/>
    <property type="evidence" value="ECO:0007669"/>
    <property type="project" value="UniProtKB-UniRule"/>
</dbReference>
<dbReference type="CDD" id="cd02516">
    <property type="entry name" value="CDP-ME_synthetase"/>
    <property type="match status" value="1"/>
</dbReference>
<protein>
    <recommendedName>
        <fullName evidence="10">Bifunctional enzyme IspD/IspF</fullName>
    </recommendedName>
    <domain>
        <recommendedName>
            <fullName evidence="10">2-C-methyl-D-erythritol 4-phosphate cytidylyltransferase</fullName>
            <ecNumber evidence="10">2.7.7.60</ecNumber>
        </recommendedName>
        <alternativeName>
            <fullName evidence="10">4-diphosphocytidyl-2C-methyl-D-erythritol synthase</fullName>
        </alternativeName>
        <alternativeName>
            <fullName evidence="10">MEP cytidylyltransferase</fullName>
            <shortName evidence="10">MCT</shortName>
        </alternativeName>
    </domain>
    <domain>
        <recommendedName>
            <fullName evidence="10">2-C-methyl-D-erythritol 2,4-cyclodiphosphate synthase</fullName>
            <shortName evidence="10">MECDP-synthase</shortName>
            <shortName evidence="10">MECPP-synthase</shortName>
            <shortName evidence="10">MECPS</shortName>
            <ecNumber evidence="10">4.6.1.12</ecNumber>
        </recommendedName>
    </domain>
</protein>
<comment type="similarity">
    <text evidence="10">In the N-terminal section; belongs to the IspD/TarI cytidylyltransferase family. IspD subfamily.</text>
</comment>
<dbReference type="Pfam" id="PF02542">
    <property type="entry name" value="YgbB"/>
    <property type="match status" value="1"/>
</dbReference>
<dbReference type="EMBL" id="DTQM01000077">
    <property type="protein sequence ID" value="HGC42364.1"/>
    <property type="molecule type" value="Genomic_DNA"/>
</dbReference>
<feature type="region of interest" description="2-C-methyl-D-erythritol 2,4-cyclodiphosphate synthase" evidence="10">
    <location>
        <begin position="231"/>
        <end position="388"/>
    </location>
</feature>
<comment type="catalytic activity">
    <reaction evidence="10">
        <text>4-CDP-2-C-methyl-D-erythritol 2-phosphate = 2-C-methyl-D-erythritol 2,4-cyclic diphosphate + CMP</text>
        <dbReference type="Rhea" id="RHEA:23864"/>
        <dbReference type="ChEBI" id="CHEBI:57919"/>
        <dbReference type="ChEBI" id="CHEBI:58483"/>
        <dbReference type="ChEBI" id="CHEBI:60377"/>
        <dbReference type="EC" id="4.6.1.12"/>
    </reaction>
</comment>
<keyword evidence="4 10" id="KW-0808">Transferase</keyword>
<keyword evidence="6 10" id="KW-0479">Metal-binding</keyword>
<evidence type="ECO:0000256" key="6">
    <source>
        <dbReference type="ARBA" id="ARBA00022723"/>
    </source>
</evidence>
<evidence type="ECO:0000256" key="4">
    <source>
        <dbReference type="ARBA" id="ARBA00022679"/>
    </source>
</evidence>
<dbReference type="SUPFAM" id="SSF53448">
    <property type="entry name" value="Nucleotide-diphospho-sugar transferases"/>
    <property type="match status" value="1"/>
</dbReference>
<dbReference type="Gene3D" id="3.90.550.10">
    <property type="entry name" value="Spore Coat Polysaccharide Biosynthesis Protein SpsA, Chain A"/>
    <property type="match status" value="1"/>
</dbReference>
<feature type="site" description="Transition state stabilizer" evidence="10">
    <location>
        <position position="21"/>
    </location>
</feature>
<comment type="caution">
    <text evidence="12">The sequence shown here is derived from an EMBL/GenBank/DDBJ whole genome shotgun (WGS) entry which is preliminary data.</text>
</comment>
<comment type="function">
    <text evidence="10">Bifunctional enzyme that catalyzes the formation of 4-diphosphocytidyl-2-C-methyl-D-erythritol from CTP and 2-C-methyl-D-erythritol 4-phosphate (MEP) (IspD), and catalyzes the conversion of 4-diphosphocytidyl-2-C-methyl-D-erythritol 2-phosphate (CDP-ME2P) to 2-C-methyl-D-erythritol 2,4-cyclodiphosphate (ME-CPP) with a corresponding release of cytidine 5-monophosphate (CMP) (IspF).</text>
</comment>
<keyword evidence="8 10" id="KW-0456">Lyase</keyword>
<evidence type="ECO:0000313" key="12">
    <source>
        <dbReference type="EMBL" id="HGC42364.1"/>
    </source>
</evidence>
<evidence type="ECO:0000256" key="1">
    <source>
        <dbReference type="ARBA" id="ARBA00001282"/>
    </source>
</evidence>
<comment type="similarity">
    <text evidence="10">In the C-terminal section; belongs to the IspF family.</text>
</comment>
<dbReference type="GO" id="GO:0016114">
    <property type="term" value="P:terpenoid biosynthetic process"/>
    <property type="evidence" value="ECO:0007669"/>
    <property type="project" value="InterPro"/>
</dbReference>
<evidence type="ECO:0000256" key="9">
    <source>
        <dbReference type="ARBA" id="ARBA00023268"/>
    </source>
</evidence>
<keyword evidence="5 10" id="KW-0548">Nucleotidyltransferase</keyword>
<dbReference type="GO" id="GO:0019288">
    <property type="term" value="P:isopentenyl diphosphate biosynthetic process, methylerythritol 4-phosphate pathway"/>
    <property type="evidence" value="ECO:0007669"/>
    <property type="project" value="UniProtKB-UniRule"/>
</dbReference>
<keyword evidence="7 10" id="KW-0414">Isoprene biosynthesis</keyword>
<comment type="pathway">
    <text evidence="10">Isoprenoid biosynthesis; isopentenyl diphosphate biosynthesis via DXP pathway; isopentenyl diphosphate from 1-deoxy-D-xylulose 5-phosphate: step 4/6.</text>
</comment>
<comment type="pathway">
    <text evidence="2 10">Isoprenoid biosynthesis; isopentenyl diphosphate biosynthesis via DXP pathway; isopentenyl diphosphate from 1-deoxy-D-xylulose 5-phosphate: step 2/6.</text>
</comment>
<comment type="catalytic activity">
    <reaction evidence="1 10">
        <text>2-C-methyl-D-erythritol 4-phosphate + CTP + H(+) = 4-CDP-2-C-methyl-D-erythritol + diphosphate</text>
        <dbReference type="Rhea" id="RHEA:13429"/>
        <dbReference type="ChEBI" id="CHEBI:15378"/>
        <dbReference type="ChEBI" id="CHEBI:33019"/>
        <dbReference type="ChEBI" id="CHEBI:37563"/>
        <dbReference type="ChEBI" id="CHEBI:57823"/>
        <dbReference type="ChEBI" id="CHEBI:58262"/>
        <dbReference type="EC" id="2.7.7.60"/>
    </reaction>
</comment>
<dbReference type="FunFam" id="3.90.550.10:FF:000003">
    <property type="entry name" value="2-C-methyl-D-erythritol 4-phosphate cytidylyltransferase"/>
    <property type="match status" value="1"/>
</dbReference>
<dbReference type="UniPathway" id="UPA00056">
    <property type="reaction ID" value="UER00093"/>
</dbReference>
<feature type="binding site" evidence="10">
    <location>
        <position position="239"/>
    </location>
    <ligand>
        <name>a divalent metal cation</name>
        <dbReference type="ChEBI" id="CHEBI:60240"/>
    </ligand>
</feature>
<dbReference type="HAMAP" id="MF_00107">
    <property type="entry name" value="IspF"/>
    <property type="match status" value="1"/>
</dbReference>
<feature type="binding site" evidence="10">
    <location>
        <position position="237"/>
    </location>
    <ligand>
        <name>a divalent metal cation</name>
        <dbReference type="ChEBI" id="CHEBI:60240"/>
    </ligand>
</feature>
<evidence type="ECO:0000256" key="5">
    <source>
        <dbReference type="ARBA" id="ARBA00022695"/>
    </source>
</evidence>
<dbReference type="HAMAP" id="MF_01520">
    <property type="entry name" value="IspDF"/>
    <property type="match status" value="1"/>
</dbReference>
<proteinExistence type="inferred from homology"/>
<evidence type="ECO:0000256" key="2">
    <source>
        <dbReference type="ARBA" id="ARBA00004787"/>
    </source>
</evidence>
<reference evidence="12" key="1">
    <citation type="journal article" date="2020" name="mSystems">
        <title>Genome- and Community-Level Interaction Insights into Carbon Utilization and Element Cycling Functions of Hydrothermarchaeota in Hydrothermal Sediment.</title>
        <authorList>
            <person name="Zhou Z."/>
            <person name="Liu Y."/>
            <person name="Xu W."/>
            <person name="Pan J."/>
            <person name="Luo Z.H."/>
            <person name="Li M."/>
        </authorList>
    </citation>
    <scope>NUCLEOTIDE SEQUENCE</scope>
    <source>
        <strain evidence="12">SpSt-997</strain>
    </source>
</reference>
<dbReference type="GO" id="GO:0046872">
    <property type="term" value="F:metal ion binding"/>
    <property type="evidence" value="ECO:0007669"/>
    <property type="project" value="UniProtKB-KW"/>
</dbReference>
<gene>
    <name evidence="12" type="primary">ispD</name>
    <name evidence="10" type="synonym">ispDF</name>
    <name evidence="12" type="ORF">ENY07_03940</name>
</gene>
<organism evidence="12">
    <name type="scientific">Acidicaldus sp</name>
    <dbReference type="NCBI Taxonomy" id="1872105"/>
    <lineage>
        <taxon>Bacteria</taxon>
        <taxon>Pseudomonadati</taxon>
        <taxon>Pseudomonadota</taxon>
        <taxon>Alphaproteobacteria</taxon>
        <taxon>Acetobacterales</taxon>
        <taxon>Acetobacteraceae</taxon>
        <taxon>Acidicaldus</taxon>
    </lineage>
</organism>
<feature type="domain" description="2-C-methyl-D-erythritol 2,4-cyclodiphosphate synthase" evidence="11">
    <location>
        <begin position="232"/>
        <end position="383"/>
    </location>
</feature>
<dbReference type="GO" id="GO:0008685">
    <property type="term" value="F:2-C-methyl-D-erythritol 2,4-cyclodiphosphate synthase activity"/>
    <property type="evidence" value="ECO:0007669"/>
    <property type="project" value="UniProtKB-UniRule"/>
</dbReference>
<dbReference type="InterPro" id="IPR003526">
    <property type="entry name" value="MECDP_synthase"/>
</dbReference>
<comment type="cofactor">
    <cofactor evidence="10">
        <name>a divalent metal cation</name>
        <dbReference type="ChEBI" id="CHEBI:60240"/>
    </cofactor>
</comment>
<dbReference type="InterPro" id="IPR034683">
    <property type="entry name" value="IspD/TarI"/>
</dbReference>
<dbReference type="NCBIfam" id="TIGR00151">
    <property type="entry name" value="ispF"/>
    <property type="match status" value="1"/>
</dbReference>
<dbReference type="EC" id="2.7.7.60" evidence="10"/>
<sequence>MTVALIVGAGRGSRMGGPIPKQYRLLDGLPILRHTALAFRRHPAVALVQAVIHPLDQKLYAEAVDGLDLPAPVIGGATRQESVRLGMEAVAAHDPAKIIIHDAVRPFVEQETISAVIAALDAHPAVIAALPVPDTLKRCHDMIVTDTLDRRDVWRAQTPQGFRFPEILAAHRAIHLRDPIHLDLTDDSLVAERAGIAVAVVHGSEDNFKITTERDLERAEAVIQRGRQEWHTGWGFDVHPFGPGDHVMLCGIPVPHGFGIARQQNTDVPLNAVTDALLGTIGGTDRGGHFQPSMPIWQGATSELFLRHAVSLVTMKGGRIVHVDVSVICEHPDITPFHDRMVTRLATLLSVPPERVSVKSASSLGTGPIARREGIAAQCLATLQYPAL</sequence>
<evidence type="ECO:0000256" key="3">
    <source>
        <dbReference type="ARBA" id="ARBA00009789"/>
    </source>
</evidence>
<dbReference type="InterPro" id="IPR050088">
    <property type="entry name" value="IspD/TarI_cytidylyltransf_bact"/>
</dbReference>
<dbReference type="HAMAP" id="MF_00108">
    <property type="entry name" value="IspD"/>
    <property type="match status" value="1"/>
</dbReference>
<dbReference type="Pfam" id="PF01128">
    <property type="entry name" value="IspD"/>
    <property type="match status" value="1"/>
</dbReference>
<comment type="caution">
    <text evidence="10">Lacks conserved residue(s) required for the propagation of feature annotation.</text>
</comment>
<evidence type="ECO:0000259" key="11">
    <source>
        <dbReference type="Pfam" id="PF02542"/>
    </source>
</evidence>
<dbReference type="PROSITE" id="PS01295">
    <property type="entry name" value="ISPD"/>
    <property type="match status" value="1"/>
</dbReference>
<name>A0A8J4H9K8_9PROT</name>
<dbReference type="EC" id="4.6.1.12" evidence="10"/>
<dbReference type="PANTHER" id="PTHR32125:SF4">
    <property type="entry name" value="2-C-METHYL-D-ERYTHRITOL 4-PHOSPHATE CYTIDYLYLTRANSFERASE, CHLOROPLASTIC"/>
    <property type="match status" value="1"/>
</dbReference>
<dbReference type="SUPFAM" id="SSF69765">
    <property type="entry name" value="IpsF-like"/>
    <property type="match status" value="1"/>
</dbReference>
<feature type="binding site" evidence="10">
    <location>
        <begin position="237"/>
        <end position="239"/>
    </location>
    <ligand>
        <name>4-CDP-2-C-methyl-D-erythritol 2-phosphate</name>
        <dbReference type="ChEBI" id="CHEBI:57919"/>
    </ligand>
</feature>
<feature type="site" description="Transition state stabilizer" evidence="10">
    <location>
        <position position="362"/>
    </location>
</feature>
<evidence type="ECO:0000256" key="8">
    <source>
        <dbReference type="ARBA" id="ARBA00023239"/>
    </source>
</evidence>
<feature type="binding site" evidence="10">
    <location>
        <position position="371"/>
    </location>
    <ligand>
        <name>4-CDP-2-C-methyl-D-erythritol 2-phosphate</name>
        <dbReference type="ChEBI" id="CHEBI:57919"/>
    </ligand>
</feature>
<evidence type="ECO:0000256" key="10">
    <source>
        <dbReference type="HAMAP-Rule" id="MF_01520"/>
    </source>
</evidence>
<dbReference type="InterPro" id="IPR036571">
    <property type="entry name" value="MECDP_synthase_sf"/>
</dbReference>
<comment type="similarity">
    <text evidence="3">Belongs to the IspD/TarI cytidylyltransferase family. IspD subfamily.</text>
</comment>
<keyword evidence="9 10" id="KW-0511">Multifunctional enzyme</keyword>
<accession>A0A8J4H9K8</accession>
<dbReference type="PANTHER" id="PTHR32125">
    <property type="entry name" value="2-C-METHYL-D-ERYTHRITOL 4-PHOSPHATE CYTIDYLYLTRANSFERASE, CHLOROPLASTIC"/>
    <property type="match status" value="1"/>
</dbReference>
<dbReference type="Gene3D" id="3.30.1330.50">
    <property type="entry name" value="2-C-methyl-D-erythritol 2,4-cyclodiphosphate synthase"/>
    <property type="match status" value="1"/>
</dbReference>
<feature type="site" description="Transition state stabilizer" evidence="10">
    <location>
        <position position="14"/>
    </location>
</feature>
<dbReference type="InterPro" id="IPR026596">
    <property type="entry name" value="IspD/F"/>
</dbReference>
<dbReference type="InterPro" id="IPR001228">
    <property type="entry name" value="IspD"/>
</dbReference>
<dbReference type="AlphaFoldDB" id="A0A8J4H9K8"/>
<dbReference type="NCBIfam" id="TIGR00453">
    <property type="entry name" value="ispD"/>
    <property type="match status" value="1"/>
</dbReference>
<feature type="site" description="Positions MEP for the nucleophilic attack" evidence="10">
    <location>
        <position position="150"/>
    </location>
</feature>
<dbReference type="InterPro" id="IPR018294">
    <property type="entry name" value="ISPD_synthase_CS"/>
</dbReference>
<feature type="site" description="Positions MEP for the nucleophilic attack" evidence="10">
    <location>
        <position position="209"/>
    </location>
</feature>
<feature type="region of interest" description="2-C-methyl-D-erythritol 4-phosphate cytidylyltransferase" evidence="10">
    <location>
        <begin position="1"/>
        <end position="230"/>
    </location>
</feature>